<accession>A0A2P5BGL9</accession>
<protein>
    <submittedName>
        <fullName evidence="3">NB-ARC domain containing protein</fullName>
    </submittedName>
</protein>
<dbReference type="InterPro" id="IPR027417">
    <property type="entry name" value="P-loop_NTPase"/>
</dbReference>
<dbReference type="EMBL" id="JXTB01000285">
    <property type="protein sequence ID" value="PON47932.1"/>
    <property type="molecule type" value="Genomic_DNA"/>
</dbReference>
<dbReference type="STRING" id="3476.A0A2P5BGL9"/>
<organism evidence="3 4">
    <name type="scientific">Parasponia andersonii</name>
    <name type="common">Sponia andersonii</name>
    <dbReference type="NCBI Taxonomy" id="3476"/>
    <lineage>
        <taxon>Eukaryota</taxon>
        <taxon>Viridiplantae</taxon>
        <taxon>Streptophyta</taxon>
        <taxon>Embryophyta</taxon>
        <taxon>Tracheophyta</taxon>
        <taxon>Spermatophyta</taxon>
        <taxon>Magnoliopsida</taxon>
        <taxon>eudicotyledons</taxon>
        <taxon>Gunneridae</taxon>
        <taxon>Pentapetalae</taxon>
        <taxon>rosids</taxon>
        <taxon>fabids</taxon>
        <taxon>Rosales</taxon>
        <taxon>Cannabaceae</taxon>
        <taxon>Parasponia</taxon>
    </lineage>
</organism>
<dbReference type="PANTHER" id="PTHR36766:SF70">
    <property type="entry name" value="DISEASE RESISTANCE PROTEIN RGA4"/>
    <property type="match status" value="1"/>
</dbReference>
<dbReference type="InterPro" id="IPR002182">
    <property type="entry name" value="NB-ARC"/>
</dbReference>
<dbReference type="Gene3D" id="3.40.50.300">
    <property type="entry name" value="P-loop containing nucleotide triphosphate hydrolases"/>
    <property type="match status" value="1"/>
</dbReference>
<proteinExistence type="predicted"/>
<gene>
    <name evidence="3" type="ORF">PanWU01x14_241060</name>
</gene>
<name>A0A2P5BGL9_PARAD</name>
<evidence type="ECO:0000259" key="2">
    <source>
        <dbReference type="Pfam" id="PF00931"/>
    </source>
</evidence>
<dbReference type="Proteomes" id="UP000237105">
    <property type="component" value="Unassembled WGS sequence"/>
</dbReference>
<feature type="domain" description="NB-ARC" evidence="2">
    <location>
        <begin position="66"/>
        <end position="205"/>
    </location>
</feature>
<evidence type="ECO:0000256" key="1">
    <source>
        <dbReference type="ARBA" id="ARBA00022821"/>
    </source>
</evidence>
<dbReference type="OrthoDB" id="1692645at2759"/>
<dbReference type="GO" id="GO:0006952">
    <property type="term" value="P:defense response"/>
    <property type="evidence" value="ECO:0007669"/>
    <property type="project" value="UniProtKB-KW"/>
</dbReference>
<dbReference type="SUPFAM" id="SSF52540">
    <property type="entry name" value="P-loop containing nucleoside triphosphate hydrolases"/>
    <property type="match status" value="1"/>
</dbReference>
<dbReference type="Pfam" id="PF00931">
    <property type="entry name" value="NB-ARC"/>
    <property type="match status" value="1"/>
</dbReference>
<evidence type="ECO:0000313" key="4">
    <source>
        <dbReference type="Proteomes" id="UP000237105"/>
    </source>
</evidence>
<sequence>MSCRIREIKKKLDDFAADHSNFQLDVRREKLHVVARGVREETYSFVREEQVIGREKDRLTNLKRMFRLFPGMVGLGKMTLAQLIFNDEKVQNHFELKIWVCVSDAFEMKKVLQQIINSADHKSPGDLQMDQKQKQLRSILDGERYLLVLDDVWNEDREKWLRLNDLLLSGKEGSRNMVTTRSKMVAEIIRTRAKAYHLGILDEDDVRFMP</sequence>
<dbReference type="GO" id="GO:0043531">
    <property type="term" value="F:ADP binding"/>
    <property type="evidence" value="ECO:0007669"/>
    <property type="project" value="InterPro"/>
</dbReference>
<evidence type="ECO:0000313" key="3">
    <source>
        <dbReference type="EMBL" id="PON47932.1"/>
    </source>
</evidence>
<dbReference type="PANTHER" id="PTHR36766">
    <property type="entry name" value="PLANT BROAD-SPECTRUM MILDEW RESISTANCE PROTEIN RPW8"/>
    <property type="match status" value="1"/>
</dbReference>
<keyword evidence="4" id="KW-1185">Reference proteome</keyword>
<reference evidence="4" key="1">
    <citation type="submission" date="2016-06" db="EMBL/GenBank/DDBJ databases">
        <title>Parallel loss of symbiosis genes in relatives of nitrogen-fixing non-legume Parasponia.</title>
        <authorList>
            <person name="Van Velzen R."/>
            <person name="Holmer R."/>
            <person name="Bu F."/>
            <person name="Rutten L."/>
            <person name="Van Zeijl A."/>
            <person name="Liu W."/>
            <person name="Santuari L."/>
            <person name="Cao Q."/>
            <person name="Sharma T."/>
            <person name="Shen D."/>
            <person name="Roswanjaya Y."/>
            <person name="Wardhani T."/>
            <person name="Kalhor M.S."/>
            <person name="Jansen J."/>
            <person name="Van den Hoogen J."/>
            <person name="Gungor B."/>
            <person name="Hartog M."/>
            <person name="Hontelez J."/>
            <person name="Verver J."/>
            <person name="Yang W.-C."/>
            <person name="Schijlen E."/>
            <person name="Repin R."/>
            <person name="Schilthuizen M."/>
            <person name="Schranz E."/>
            <person name="Heidstra R."/>
            <person name="Miyata K."/>
            <person name="Fedorova E."/>
            <person name="Kohlen W."/>
            <person name="Bisseling T."/>
            <person name="Smit S."/>
            <person name="Geurts R."/>
        </authorList>
    </citation>
    <scope>NUCLEOTIDE SEQUENCE [LARGE SCALE GENOMIC DNA]</scope>
    <source>
        <strain evidence="4">cv. WU1-14</strain>
    </source>
</reference>
<dbReference type="AlphaFoldDB" id="A0A2P5BGL9"/>
<keyword evidence="1" id="KW-0611">Plant defense</keyword>
<comment type="caution">
    <text evidence="3">The sequence shown here is derived from an EMBL/GenBank/DDBJ whole genome shotgun (WGS) entry which is preliminary data.</text>
</comment>